<evidence type="ECO:0000313" key="5">
    <source>
        <dbReference type="Proteomes" id="UP000444721"/>
    </source>
</evidence>
<accession>A0A6A5C1V2</accession>
<dbReference type="InterPro" id="IPR001806">
    <property type="entry name" value="Small_GTPase"/>
</dbReference>
<dbReference type="SUPFAM" id="SSF52540">
    <property type="entry name" value="P-loop containing nucleoside triphosphate hydrolases"/>
    <property type="match status" value="1"/>
</dbReference>
<dbReference type="OrthoDB" id="10249958at2759"/>
<dbReference type="InterPro" id="IPR003578">
    <property type="entry name" value="Small_GTPase_Rho"/>
</dbReference>
<dbReference type="CDD" id="cd00157">
    <property type="entry name" value="Rho"/>
    <property type="match status" value="1"/>
</dbReference>
<dbReference type="GO" id="GO:0007264">
    <property type="term" value="P:small GTPase-mediated signal transduction"/>
    <property type="evidence" value="ECO:0007669"/>
    <property type="project" value="InterPro"/>
</dbReference>
<dbReference type="EMBL" id="VFQX01000006">
    <property type="protein sequence ID" value="KAF0983377.1"/>
    <property type="molecule type" value="Genomic_DNA"/>
</dbReference>
<dbReference type="FunFam" id="3.40.50.300:FF:001179">
    <property type="entry name" value="Rho family GTPase"/>
    <property type="match status" value="1"/>
</dbReference>
<dbReference type="PANTHER" id="PTHR24072">
    <property type="entry name" value="RHO FAMILY GTPASE"/>
    <property type="match status" value="1"/>
</dbReference>
<dbReference type="SMART" id="SM00174">
    <property type="entry name" value="RHO"/>
    <property type="match status" value="1"/>
</dbReference>
<dbReference type="PROSITE" id="PS51421">
    <property type="entry name" value="RAS"/>
    <property type="match status" value="1"/>
</dbReference>
<dbReference type="GeneID" id="68117657"/>
<dbReference type="NCBIfam" id="TIGR00231">
    <property type="entry name" value="small_GTP"/>
    <property type="match status" value="1"/>
</dbReference>
<dbReference type="InterPro" id="IPR005225">
    <property type="entry name" value="Small_GTP-bd"/>
</dbReference>
<dbReference type="Gene3D" id="3.40.50.300">
    <property type="entry name" value="P-loop containing nucleotide triphosphate hydrolases"/>
    <property type="match status" value="1"/>
</dbReference>
<dbReference type="PRINTS" id="PR00449">
    <property type="entry name" value="RASTRNSFRMNG"/>
</dbReference>
<dbReference type="GO" id="GO:0003924">
    <property type="term" value="F:GTPase activity"/>
    <property type="evidence" value="ECO:0007669"/>
    <property type="project" value="InterPro"/>
</dbReference>
<gene>
    <name evidence="4" type="ORF">FDP41_010442</name>
</gene>
<protein>
    <submittedName>
        <fullName evidence="4">Uncharacterized protein</fullName>
    </submittedName>
</protein>
<dbReference type="Pfam" id="PF00071">
    <property type="entry name" value="Ras"/>
    <property type="match status" value="1"/>
</dbReference>
<dbReference type="RefSeq" id="XP_044568090.1">
    <property type="nucleotide sequence ID" value="XM_044700741.1"/>
</dbReference>
<keyword evidence="3" id="KW-0342">GTP-binding</keyword>
<keyword evidence="5" id="KW-1185">Reference proteome</keyword>
<evidence type="ECO:0000256" key="3">
    <source>
        <dbReference type="ARBA" id="ARBA00023134"/>
    </source>
</evidence>
<dbReference type="SMART" id="SM00175">
    <property type="entry name" value="RAB"/>
    <property type="match status" value="1"/>
</dbReference>
<dbReference type="PROSITE" id="PS51420">
    <property type="entry name" value="RHO"/>
    <property type="match status" value="1"/>
</dbReference>
<dbReference type="VEuPathDB" id="AmoebaDB:FDP41_010442"/>
<sequence>MQEYPDTKSLKLVCIGDGGIGKTMMLISFAFGKVADDNYVPTVFDNYSAHVKYGNETVILNLWDTAGQEDYDRIRPLSYPETDIFILAYSVVNPDSYHNVKVKWFTEMKHHCPNTPFLLVGTKTDLRDNVEFLQILKSRDLTPITYSQGVELAQELQAENYRECSAATRGGIHEVFIRAIKAYYDYQEKEKKNIKNQSSRKSKQCLVL</sequence>
<dbReference type="InterPro" id="IPR027417">
    <property type="entry name" value="P-loop_NTPase"/>
</dbReference>
<dbReference type="Proteomes" id="UP000444721">
    <property type="component" value="Unassembled WGS sequence"/>
</dbReference>
<dbReference type="OMA" id="VNKRPCV"/>
<comment type="similarity">
    <text evidence="1">Belongs to the small GTPase superfamily. Rho family.</text>
</comment>
<reference evidence="4 5" key="1">
    <citation type="journal article" date="2019" name="Sci. Rep.">
        <title>Nanopore sequencing improves the draft genome of the human pathogenic amoeba Naegleria fowleri.</title>
        <authorList>
            <person name="Liechti N."/>
            <person name="Schurch N."/>
            <person name="Bruggmann R."/>
            <person name="Wittwer M."/>
        </authorList>
    </citation>
    <scope>NUCLEOTIDE SEQUENCE [LARGE SCALE GENOMIC DNA]</scope>
    <source>
        <strain evidence="4 5">ATCC 30894</strain>
    </source>
</reference>
<dbReference type="VEuPathDB" id="AmoebaDB:NfTy_012200"/>
<comment type="caution">
    <text evidence="4">The sequence shown here is derived from an EMBL/GenBank/DDBJ whole genome shotgun (WGS) entry which is preliminary data.</text>
</comment>
<proteinExistence type="inferred from homology"/>
<name>A0A6A5C1V2_NAEFO</name>
<organism evidence="4 5">
    <name type="scientific">Naegleria fowleri</name>
    <name type="common">Brain eating amoeba</name>
    <dbReference type="NCBI Taxonomy" id="5763"/>
    <lineage>
        <taxon>Eukaryota</taxon>
        <taxon>Discoba</taxon>
        <taxon>Heterolobosea</taxon>
        <taxon>Tetramitia</taxon>
        <taxon>Eutetramitia</taxon>
        <taxon>Vahlkampfiidae</taxon>
        <taxon>Naegleria</taxon>
    </lineage>
</organism>
<evidence type="ECO:0000313" key="4">
    <source>
        <dbReference type="EMBL" id="KAF0983377.1"/>
    </source>
</evidence>
<dbReference type="SMART" id="SM00173">
    <property type="entry name" value="RAS"/>
    <property type="match status" value="1"/>
</dbReference>
<evidence type="ECO:0000256" key="1">
    <source>
        <dbReference type="ARBA" id="ARBA00010142"/>
    </source>
</evidence>
<dbReference type="VEuPathDB" id="AmoebaDB:NF0127550"/>
<dbReference type="PROSITE" id="PS51419">
    <property type="entry name" value="RAB"/>
    <property type="match status" value="1"/>
</dbReference>
<evidence type="ECO:0000256" key="2">
    <source>
        <dbReference type="ARBA" id="ARBA00022741"/>
    </source>
</evidence>
<dbReference type="AlphaFoldDB" id="A0A6A5C1V2"/>
<keyword evidence="2" id="KW-0547">Nucleotide-binding</keyword>
<dbReference type="GO" id="GO:0005525">
    <property type="term" value="F:GTP binding"/>
    <property type="evidence" value="ECO:0007669"/>
    <property type="project" value="UniProtKB-KW"/>
</dbReference>